<proteinExistence type="predicted"/>
<accession>A0A7W7KM03</accession>
<organism evidence="1 2">
    <name type="scientific">Pseudomonas nitroreducens</name>
    <dbReference type="NCBI Taxonomy" id="46680"/>
    <lineage>
        <taxon>Bacteria</taxon>
        <taxon>Pseudomonadati</taxon>
        <taxon>Pseudomonadota</taxon>
        <taxon>Gammaproteobacteria</taxon>
        <taxon>Pseudomonadales</taxon>
        <taxon>Pseudomonadaceae</taxon>
        <taxon>Pseudomonas</taxon>
    </lineage>
</organism>
<dbReference type="EMBL" id="JACHLI010000017">
    <property type="protein sequence ID" value="MBB4865244.1"/>
    <property type="molecule type" value="Genomic_DNA"/>
</dbReference>
<name>A0A7W7KM03_PSENT</name>
<dbReference type="Proteomes" id="UP000566995">
    <property type="component" value="Unassembled WGS sequence"/>
</dbReference>
<dbReference type="AlphaFoldDB" id="A0A7W7KM03"/>
<sequence>MPHDSESLWVEVETWSPYRPQRILHGRISLDDYHALRAGLGPAMVRLEECQNQQNPCGPIQDLFLSNSHILSITPADQVA</sequence>
<evidence type="ECO:0000313" key="2">
    <source>
        <dbReference type="Proteomes" id="UP000566995"/>
    </source>
</evidence>
<comment type="caution">
    <text evidence="1">The sequence shown here is derived from an EMBL/GenBank/DDBJ whole genome shotgun (WGS) entry which is preliminary data.</text>
</comment>
<reference evidence="1 2" key="1">
    <citation type="submission" date="2020-08" db="EMBL/GenBank/DDBJ databases">
        <title>Functional genomics of gut bacteria from endangered species of beetles.</title>
        <authorList>
            <person name="Carlos-Shanley C."/>
        </authorList>
    </citation>
    <scope>NUCLEOTIDE SEQUENCE [LARGE SCALE GENOMIC DNA]</scope>
    <source>
        <strain evidence="1 2">S00179</strain>
    </source>
</reference>
<gene>
    <name evidence="1" type="ORF">HNP46_004124</name>
</gene>
<protein>
    <submittedName>
        <fullName evidence="1">Uncharacterized protein</fullName>
    </submittedName>
</protein>
<dbReference type="RefSeq" id="WP_184592504.1">
    <property type="nucleotide sequence ID" value="NZ_JACHLI010000017.1"/>
</dbReference>
<evidence type="ECO:0000313" key="1">
    <source>
        <dbReference type="EMBL" id="MBB4865244.1"/>
    </source>
</evidence>